<dbReference type="AlphaFoldDB" id="A0A0A5HLH0"/>
<dbReference type="STRING" id="1385512.N784_13415"/>
<gene>
    <name evidence="1" type="ORF">N784_13415</name>
</gene>
<accession>A0A0A5HLH0</accession>
<organism evidence="1 2">
    <name type="scientific">Pontibacillus litoralis JSM 072002</name>
    <dbReference type="NCBI Taxonomy" id="1385512"/>
    <lineage>
        <taxon>Bacteria</taxon>
        <taxon>Bacillati</taxon>
        <taxon>Bacillota</taxon>
        <taxon>Bacilli</taxon>
        <taxon>Bacillales</taxon>
        <taxon>Bacillaceae</taxon>
        <taxon>Pontibacillus</taxon>
    </lineage>
</organism>
<evidence type="ECO:0000313" key="2">
    <source>
        <dbReference type="Proteomes" id="UP000030401"/>
    </source>
</evidence>
<dbReference type="RefSeq" id="WP_036836277.1">
    <property type="nucleotide sequence ID" value="NZ_AVPG01000038.1"/>
</dbReference>
<dbReference type="EMBL" id="AVPG01000038">
    <property type="protein sequence ID" value="KGX84457.1"/>
    <property type="molecule type" value="Genomic_DNA"/>
</dbReference>
<evidence type="ECO:0000313" key="1">
    <source>
        <dbReference type="EMBL" id="KGX84457.1"/>
    </source>
</evidence>
<keyword evidence="2" id="KW-1185">Reference proteome</keyword>
<name>A0A0A5HLH0_9BACI</name>
<protein>
    <submittedName>
        <fullName evidence="1">Uncharacterized protein</fullName>
    </submittedName>
</protein>
<proteinExistence type="predicted"/>
<dbReference type="Proteomes" id="UP000030401">
    <property type="component" value="Unassembled WGS sequence"/>
</dbReference>
<sequence length="87" mass="10179">MSSKLSMFLLKDQEKADKQLAVYDYNLMHAIRCVAQGEFENAAVHHRNVANALEELQRMKNSRSATDEAIRLLKLIDKQEVTRRNWF</sequence>
<comment type="caution">
    <text evidence="1">The sequence shown here is derived from an EMBL/GenBank/DDBJ whole genome shotgun (WGS) entry which is preliminary data.</text>
</comment>
<dbReference type="OrthoDB" id="3035421at2"/>
<reference evidence="1 2" key="1">
    <citation type="submission" date="2013-08" db="EMBL/GenBank/DDBJ databases">
        <authorList>
            <person name="Huang J."/>
            <person name="Wang G."/>
        </authorList>
    </citation>
    <scope>NUCLEOTIDE SEQUENCE [LARGE SCALE GENOMIC DNA]</scope>
    <source>
        <strain evidence="1 2">JSM 072002</strain>
    </source>
</reference>